<keyword evidence="2" id="KW-1185">Reference proteome</keyword>
<dbReference type="Proteomes" id="UP000822688">
    <property type="component" value="Chromosome 5"/>
</dbReference>
<reference evidence="1" key="1">
    <citation type="submission" date="2020-06" db="EMBL/GenBank/DDBJ databases">
        <title>WGS assembly of Ceratodon purpureus strain R40.</title>
        <authorList>
            <person name="Carey S.B."/>
            <person name="Jenkins J."/>
            <person name="Shu S."/>
            <person name="Lovell J.T."/>
            <person name="Sreedasyam A."/>
            <person name="Maumus F."/>
            <person name="Tiley G.P."/>
            <person name="Fernandez-Pozo N."/>
            <person name="Barry K."/>
            <person name="Chen C."/>
            <person name="Wang M."/>
            <person name="Lipzen A."/>
            <person name="Daum C."/>
            <person name="Saski C.A."/>
            <person name="Payton A.C."/>
            <person name="Mcbreen J.C."/>
            <person name="Conrad R.E."/>
            <person name="Kollar L.M."/>
            <person name="Olsson S."/>
            <person name="Huttunen S."/>
            <person name="Landis J.B."/>
            <person name="Wickett N.J."/>
            <person name="Johnson M.G."/>
            <person name="Rensing S.A."/>
            <person name="Grimwood J."/>
            <person name="Schmutz J."/>
            <person name="Mcdaniel S.F."/>
        </authorList>
    </citation>
    <scope>NUCLEOTIDE SEQUENCE</scope>
    <source>
        <strain evidence="1">R40</strain>
    </source>
</reference>
<name>A0A8T0HYC8_CERPU</name>
<gene>
    <name evidence="1" type="ORF">KC19_5G024700</name>
</gene>
<organism evidence="1 2">
    <name type="scientific">Ceratodon purpureus</name>
    <name type="common">Fire moss</name>
    <name type="synonym">Dicranum purpureum</name>
    <dbReference type="NCBI Taxonomy" id="3225"/>
    <lineage>
        <taxon>Eukaryota</taxon>
        <taxon>Viridiplantae</taxon>
        <taxon>Streptophyta</taxon>
        <taxon>Embryophyta</taxon>
        <taxon>Bryophyta</taxon>
        <taxon>Bryophytina</taxon>
        <taxon>Bryopsida</taxon>
        <taxon>Dicranidae</taxon>
        <taxon>Pseudoditrichales</taxon>
        <taxon>Ditrichaceae</taxon>
        <taxon>Ceratodon</taxon>
    </lineage>
</organism>
<comment type="caution">
    <text evidence="1">The sequence shown here is derived from an EMBL/GenBank/DDBJ whole genome shotgun (WGS) entry which is preliminary data.</text>
</comment>
<dbReference type="AlphaFoldDB" id="A0A8T0HYC8"/>
<accession>A0A8T0HYC8</accession>
<evidence type="ECO:0000313" key="1">
    <source>
        <dbReference type="EMBL" id="KAG0575699.1"/>
    </source>
</evidence>
<dbReference type="EMBL" id="CM026425">
    <property type="protein sequence ID" value="KAG0575699.1"/>
    <property type="molecule type" value="Genomic_DNA"/>
</dbReference>
<proteinExistence type="predicted"/>
<sequence length="101" mass="11395">MIHSKHMVHVSIYMYLNLETYWTKWPIKGKHNITKLDYTALSALPMPAKPPVHYETAECSSYDLCGWYSQGSDTTREVTSTSCILQASGAQVPLPCSISKR</sequence>
<protein>
    <submittedName>
        <fullName evidence="1">Uncharacterized protein</fullName>
    </submittedName>
</protein>
<evidence type="ECO:0000313" key="2">
    <source>
        <dbReference type="Proteomes" id="UP000822688"/>
    </source>
</evidence>